<organism evidence="1 2">
    <name type="scientific">Euroglyphus maynei</name>
    <name type="common">Mayne's house dust mite</name>
    <dbReference type="NCBI Taxonomy" id="6958"/>
    <lineage>
        <taxon>Eukaryota</taxon>
        <taxon>Metazoa</taxon>
        <taxon>Ecdysozoa</taxon>
        <taxon>Arthropoda</taxon>
        <taxon>Chelicerata</taxon>
        <taxon>Arachnida</taxon>
        <taxon>Acari</taxon>
        <taxon>Acariformes</taxon>
        <taxon>Sarcoptiformes</taxon>
        <taxon>Astigmata</taxon>
        <taxon>Psoroptidia</taxon>
        <taxon>Analgoidea</taxon>
        <taxon>Pyroglyphidae</taxon>
        <taxon>Pyroglyphinae</taxon>
        <taxon>Euroglyphus</taxon>
    </lineage>
</organism>
<proteinExistence type="predicted"/>
<sequence>MPQKELENWFDVFRRIEQRKHDDNNVAFYSHKHSYVYEMYEENERNHKWIPSYLHIMRHTYRANPFQDGTNTKCFHRTDKVFALHTHYPMRCINRTNYHHNCDGIEFDENNESLLMHYRPNRQPDKQCMMDKTIKQILHQCTVNDHTAWKWYDQLARIIFYLFERELGSSNAQPKALCH</sequence>
<reference evidence="1 2" key="1">
    <citation type="submission" date="2017-03" db="EMBL/GenBank/DDBJ databases">
        <title>Genome Survey of Euroglyphus maynei.</title>
        <authorList>
            <person name="Arlian L.G."/>
            <person name="Morgan M.S."/>
            <person name="Rider S.D."/>
        </authorList>
    </citation>
    <scope>NUCLEOTIDE SEQUENCE [LARGE SCALE GENOMIC DNA]</scope>
    <source>
        <strain evidence="1">Arlian Lab</strain>
        <tissue evidence="1">Whole body</tissue>
    </source>
</reference>
<dbReference type="AlphaFoldDB" id="A0A1Y3AMR5"/>
<dbReference type="OrthoDB" id="7917939at2759"/>
<protein>
    <submittedName>
        <fullName evidence="1">Uncharacterized protein</fullName>
    </submittedName>
</protein>
<evidence type="ECO:0000313" key="1">
    <source>
        <dbReference type="EMBL" id="OTF69307.1"/>
    </source>
</evidence>
<accession>A0A1Y3AMR5</accession>
<gene>
    <name evidence="1" type="ORF">BLA29_006202</name>
</gene>
<name>A0A1Y3AMR5_EURMA</name>
<dbReference type="EMBL" id="MUJZ01071171">
    <property type="protein sequence ID" value="OTF69307.1"/>
    <property type="molecule type" value="Genomic_DNA"/>
</dbReference>
<evidence type="ECO:0000313" key="2">
    <source>
        <dbReference type="Proteomes" id="UP000194236"/>
    </source>
</evidence>
<dbReference type="Proteomes" id="UP000194236">
    <property type="component" value="Unassembled WGS sequence"/>
</dbReference>
<comment type="caution">
    <text evidence="1">The sequence shown here is derived from an EMBL/GenBank/DDBJ whole genome shotgun (WGS) entry which is preliminary data.</text>
</comment>
<keyword evidence="2" id="KW-1185">Reference proteome</keyword>